<organism evidence="4 5">
    <name type="scientific">Nitzschia inconspicua</name>
    <dbReference type="NCBI Taxonomy" id="303405"/>
    <lineage>
        <taxon>Eukaryota</taxon>
        <taxon>Sar</taxon>
        <taxon>Stramenopiles</taxon>
        <taxon>Ochrophyta</taxon>
        <taxon>Bacillariophyta</taxon>
        <taxon>Bacillariophyceae</taxon>
        <taxon>Bacillariophycidae</taxon>
        <taxon>Bacillariales</taxon>
        <taxon>Bacillariaceae</taxon>
        <taxon>Nitzschia</taxon>
    </lineage>
</organism>
<evidence type="ECO:0000313" key="4">
    <source>
        <dbReference type="EMBL" id="KAG7367350.1"/>
    </source>
</evidence>
<dbReference type="InterPro" id="IPR057661">
    <property type="entry name" value="RsdA/BaiN/AoA(So)_Rossmann"/>
</dbReference>
<evidence type="ECO:0000313" key="5">
    <source>
        <dbReference type="Proteomes" id="UP000693970"/>
    </source>
</evidence>
<gene>
    <name evidence="4" type="ORF">IV203_030021</name>
</gene>
<dbReference type="EMBL" id="JAGRRH010000007">
    <property type="protein sequence ID" value="KAG7367350.1"/>
    <property type="molecule type" value="Genomic_DNA"/>
</dbReference>
<dbReference type="PANTHER" id="PTHR42887">
    <property type="entry name" value="OS12G0638800 PROTEIN"/>
    <property type="match status" value="1"/>
</dbReference>
<dbReference type="AlphaFoldDB" id="A0A9K3LSQ8"/>
<dbReference type="InterPro" id="IPR004792">
    <property type="entry name" value="BaiN-like"/>
</dbReference>
<feature type="compositionally biased region" description="Polar residues" evidence="1">
    <location>
        <begin position="291"/>
        <end position="307"/>
    </location>
</feature>
<feature type="domain" description="RsdA/BaiN/AoA(So)-like Rossmann fold-like" evidence="2">
    <location>
        <begin position="54"/>
        <end position="506"/>
    </location>
</feature>
<name>A0A9K3LSQ8_9STRA</name>
<dbReference type="Proteomes" id="UP000693970">
    <property type="component" value="Unassembled WGS sequence"/>
</dbReference>
<dbReference type="Pfam" id="PF22780">
    <property type="entry name" value="HI0933_like_1st"/>
    <property type="match status" value="1"/>
</dbReference>
<keyword evidence="5" id="KW-1185">Reference proteome</keyword>
<proteinExistence type="predicted"/>
<evidence type="ECO:0000259" key="2">
    <source>
        <dbReference type="Pfam" id="PF03486"/>
    </source>
</evidence>
<comment type="caution">
    <text evidence="4">The sequence shown here is derived from an EMBL/GenBank/DDBJ whole genome shotgun (WGS) entry which is preliminary data.</text>
</comment>
<sequence length="523" mass="56681">MTIITFSTARKRPWKLAGVFLSISFSTHNQQFFWRSFSATALSASIRSDTCRRIGVIGGGASGIFAAISAAESAAIAESSGKGHSSKIEVVVLEATSNTLQKVKISGGGRCNVLHDTSKSVPTILSGYPRGQRELNGLYNKRFTPTMAQEWFEHRGVELKVERDGRMFPVTDSSQTIINALMKSAEQAGVEIRLKQKVVHVEKAETSGFKVYYKDETNEFFDRIILATGSSPVGYTLAKSLGHDPLVTPIPSLFTLNCKHAVSPGGILHGLSGVSVPSATLTLKVPLEPQDSGNSNSPQNETNANPTSKRKRKASNKIFDQNGPLLITHHGISGPATLRLSAFGAREFRDMNYRGSLTINWDVPSLSENIEELFEDLWSCTTSIPKRNVASVCPIPGNSIPRRLWSALVLASGFETNTEWKDAPKKSVRHLASNLVAFPLEFTGKGTFKDEFVTAGGISLKEIDMKTMESNKCPGLHLCGEVINVDGITGGYNFMNCWSTGYVAGEACGCFESKKTDGSLTNG</sequence>
<dbReference type="Pfam" id="PF03486">
    <property type="entry name" value="HI0933_like"/>
    <property type="match status" value="1"/>
</dbReference>
<reference evidence="4" key="2">
    <citation type="submission" date="2021-04" db="EMBL/GenBank/DDBJ databases">
        <authorList>
            <person name="Podell S."/>
        </authorList>
    </citation>
    <scope>NUCLEOTIDE SEQUENCE</scope>
    <source>
        <strain evidence="4">Hildebrandi</strain>
    </source>
</reference>
<reference evidence="4" key="1">
    <citation type="journal article" date="2021" name="Sci. Rep.">
        <title>Diploid genomic architecture of Nitzschia inconspicua, an elite biomass production diatom.</title>
        <authorList>
            <person name="Oliver A."/>
            <person name="Podell S."/>
            <person name="Pinowska A."/>
            <person name="Traller J.C."/>
            <person name="Smith S.R."/>
            <person name="McClure R."/>
            <person name="Beliaev A."/>
            <person name="Bohutskyi P."/>
            <person name="Hill E.A."/>
            <person name="Rabines A."/>
            <person name="Zheng H."/>
            <person name="Allen L.Z."/>
            <person name="Kuo A."/>
            <person name="Grigoriev I.V."/>
            <person name="Allen A.E."/>
            <person name="Hazlebeck D."/>
            <person name="Allen E.E."/>
        </authorList>
    </citation>
    <scope>NUCLEOTIDE SEQUENCE</scope>
    <source>
        <strain evidence="4">Hildebrandi</strain>
    </source>
</reference>
<evidence type="ECO:0000256" key="1">
    <source>
        <dbReference type="SAM" id="MobiDB-lite"/>
    </source>
</evidence>
<dbReference type="PANTHER" id="PTHR42887:SF2">
    <property type="entry name" value="OS12G0638800 PROTEIN"/>
    <property type="match status" value="1"/>
</dbReference>
<dbReference type="OrthoDB" id="9930022at2759"/>
<evidence type="ECO:0000259" key="3">
    <source>
        <dbReference type="Pfam" id="PF22780"/>
    </source>
</evidence>
<dbReference type="InterPro" id="IPR055178">
    <property type="entry name" value="RsdA/BaiN/AoA(So)-like_dom"/>
</dbReference>
<feature type="region of interest" description="Disordered" evidence="1">
    <location>
        <begin position="286"/>
        <end position="313"/>
    </location>
</feature>
<accession>A0A9K3LSQ8</accession>
<feature type="domain" description="RsdA/BaiN/AoA(So)-like insert" evidence="3">
    <location>
        <begin position="315"/>
        <end position="453"/>
    </location>
</feature>
<protein>
    <submittedName>
        <fullName evidence="4">Flavoprotein, HI0933 family protein</fullName>
    </submittedName>
</protein>